<evidence type="ECO:0000259" key="4">
    <source>
        <dbReference type="PROSITE" id="PS51031"/>
    </source>
</evidence>
<reference evidence="6" key="1">
    <citation type="submission" date="2025-08" db="UniProtKB">
        <authorList>
            <consortium name="RefSeq"/>
        </authorList>
    </citation>
    <scope>IDENTIFICATION</scope>
    <source>
        <strain evidence="6">Ishihara</strain>
        <tissue evidence="6">Whole body</tissue>
    </source>
</reference>
<feature type="domain" description="MADF" evidence="3">
    <location>
        <begin position="14"/>
        <end position="100"/>
    </location>
</feature>
<feature type="region of interest" description="Disordered" evidence="2">
    <location>
        <begin position="107"/>
        <end position="191"/>
    </location>
</feature>
<keyword evidence="1" id="KW-0539">Nucleus</keyword>
<feature type="domain" description="BESS" evidence="4">
    <location>
        <begin position="193"/>
        <end position="232"/>
    </location>
</feature>
<comment type="subcellular location">
    <subcellularLocation>
        <location evidence="1">Nucleus</location>
    </subcellularLocation>
</comment>
<dbReference type="Pfam" id="PF10545">
    <property type="entry name" value="MADF_DNA_bdg"/>
    <property type="match status" value="1"/>
</dbReference>
<dbReference type="KEGG" id="sliu:111354507"/>
<sequence>MSRDIMSEQQINIKFVKEVQKYPMLYNFELPSYSRRDVSDEAWKEVGKAMNMTPSACRERWRNLRAVFMRTMKAPPPRVTGKKKPYYLADVMQFVVPFMRPIAMAEAAKDKQKKNQPPDPKDGDNQPIEVEIDHIKVEQVKQEEDSDAYGPSSVEEDREGTPQARKRSLQDDRHPQNSKTPKLQPSSNAALDSDHVKSFLNSLLPELHEMSSQQFKHFKRRVLLLIDDITTEIPASPRRRQDDEYIL</sequence>
<dbReference type="GO" id="GO:0005667">
    <property type="term" value="C:transcription regulator complex"/>
    <property type="evidence" value="ECO:0007669"/>
    <property type="project" value="TreeGrafter"/>
</dbReference>
<dbReference type="InterPro" id="IPR039353">
    <property type="entry name" value="TF_Adf1"/>
</dbReference>
<dbReference type="GO" id="GO:0006357">
    <property type="term" value="P:regulation of transcription by RNA polymerase II"/>
    <property type="evidence" value="ECO:0007669"/>
    <property type="project" value="TreeGrafter"/>
</dbReference>
<dbReference type="InterPro" id="IPR006578">
    <property type="entry name" value="MADF-dom"/>
</dbReference>
<dbReference type="InterPro" id="IPR004210">
    <property type="entry name" value="BESS_motif"/>
</dbReference>
<protein>
    <submittedName>
        <fullName evidence="6">Transcription factor Adf-1</fullName>
    </submittedName>
</protein>
<dbReference type="GeneID" id="111354507"/>
<dbReference type="SMART" id="SM00595">
    <property type="entry name" value="MADF"/>
    <property type="match status" value="1"/>
</dbReference>
<gene>
    <name evidence="6" type="primary">LOC111354507</name>
</gene>
<evidence type="ECO:0000313" key="6">
    <source>
        <dbReference type="RefSeq" id="XP_022823772.1"/>
    </source>
</evidence>
<dbReference type="RefSeq" id="XP_022823772.1">
    <property type="nucleotide sequence ID" value="XM_022968004.1"/>
</dbReference>
<feature type="compositionally biased region" description="Basic and acidic residues" evidence="2">
    <location>
        <begin position="131"/>
        <end position="143"/>
    </location>
</feature>
<evidence type="ECO:0000259" key="3">
    <source>
        <dbReference type="PROSITE" id="PS51029"/>
    </source>
</evidence>
<accession>A0A9J7E956</accession>
<evidence type="ECO:0000313" key="5">
    <source>
        <dbReference type="Proteomes" id="UP000301870"/>
    </source>
</evidence>
<dbReference type="AlphaFoldDB" id="A0A9J7E956"/>
<dbReference type="GO" id="GO:0005634">
    <property type="term" value="C:nucleus"/>
    <property type="evidence" value="ECO:0007669"/>
    <property type="project" value="UniProtKB-SubCell"/>
</dbReference>
<dbReference type="OrthoDB" id="6147983at2759"/>
<organism evidence="5 6">
    <name type="scientific">Spodoptera litura</name>
    <name type="common">Asian cotton leafworm</name>
    <dbReference type="NCBI Taxonomy" id="69820"/>
    <lineage>
        <taxon>Eukaryota</taxon>
        <taxon>Metazoa</taxon>
        <taxon>Ecdysozoa</taxon>
        <taxon>Arthropoda</taxon>
        <taxon>Hexapoda</taxon>
        <taxon>Insecta</taxon>
        <taxon>Pterygota</taxon>
        <taxon>Neoptera</taxon>
        <taxon>Endopterygota</taxon>
        <taxon>Lepidoptera</taxon>
        <taxon>Glossata</taxon>
        <taxon>Ditrysia</taxon>
        <taxon>Noctuoidea</taxon>
        <taxon>Noctuidae</taxon>
        <taxon>Amphipyrinae</taxon>
        <taxon>Spodoptera</taxon>
    </lineage>
</organism>
<evidence type="ECO:0000256" key="2">
    <source>
        <dbReference type="SAM" id="MobiDB-lite"/>
    </source>
</evidence>
<dbReference type="PANTHER" id="PTHR12243:SF60">
    <property type="entry name" value="SI:CH211-15D5.12-RELATED"/>
    <property type="match status" value="1"/>
</dbReference>
<dbReference type="PROSITE" id="PS51029">
    <property type="entry name" value="MADF"/>
    <property type="match status" value="1"/>
</dbReference>
<dbReference type="PANTHER" id="PTHR12243">
    <property type="entry name" value="MADF DOMAIN TRANSCRIPTION FACTOR"/>
    <property type="match status" value="1"/>
</dbReference>
<feature type="compositionally biased region" description="Polar residues" evidence="2">
    <location>
        <begin position="177"/>
        <end position="190"/>
    </location>
</feature>
<evidence type="ECO:0000256" key="1">
    <source>
        <dbReference type="PROSITE-ProRule" id="PRU00371"/>
    </source>
</evidence>
<name>A0A9J7E956_SPOLT</name>
<proteinExistence type="predicted"/>
<keyword evidence="5" id="KW-1185">Reference proteome</keyword>
<dbReference type="Proteomes" id="UP000301870">
    <property type="component" value="Chromosome 18"/>
</dbReference>
<dbReference type="GO" id="GO:0003677">
    <property type="term" value="F:DNA binding"/>
    <property type="evidence" value="ECO:0007669"/>
    <property type="project" value="InterPro"/>
</dbReference>
<dbReference type="PROSITE" id="PS51031">
    <property type="entry name" value="BESS"/>
    <property type="match status" value="1"/>
</dbReference>